<protein>
    <submittedName>
        <fullName evidence="1">Uncharacterized protein</fullName>
    </submittedName>
</protein>
<dbReference type="Proteomes" id="UP000199391">
    <property type="component" value="Unassembled WGS sequence"/>
</dbReference>
<proteinExistence type="predicted"/>
<reference evidence="2" key="1">
    <citation type="submission" date="2016-10" db="EMBL/GenBank/DDBJ databases">
        <authorList>
            <person name="Varghese N."/>
            <person name="Submissions S."/>
        </authorList>
    </citation>
    <scope>NUCLEOTIDE SEQUENCE [LARGE SCALE GENOMIC DNA]</scope>
    <source>
        <strain evidence="2">CGMCC 1.11014</strain>
    </source>
</reference>
<dbReference type="STRING" id="1035707.SAMN05216552_10991"/>
<gene>
    <name evidence="1" type="ORF">SAMN05216552_10991</name>
</gene>
<feature type="non-terminal residue" evidence="1">
    <location>
        <position position="1"/>
    </location>
</feature>
<name>A0A1I7M848_9BURK</name>
<evidence type="ECO:0000313" key="1">
    <source>
        <dbReference type="EMBL" id="SFV18125.1"/>
    </source>
</evidence>
<dbReference type="EMBL" id="FPBO01000099">
    <property type="protein sequence ID" value="SFV18125.1"/>
    <property type="molecule type" value="Genomic_DNA"/>
</dbReference>
<organism evidence="1 2">
    <name type="scientific">Pseudoduganella namucuonensis</name>
    <dbReference type="NCBI Taxonomy" id="1035707"/>
    <lineage>
        <taxon>Bacteria</taxon>
        <taxon>Pseudomonadati</taxon>
        <taxon>Pseudomonadota</taxon>
        <taxon>Betaproteobacteria</taxon>
        <taxon>Burkholderiales</taxon>
        <taxon>Oxalobacteraceae</taxon>
        <taxon>Telluria group</taxon>
        <taxon>Pseudoduganella</taxon>
    </lineage>
</organism>
<evidence type="ECO:0000313" key="2">
    <source>
        <dbReference type="Proteomes" id="UP000199391"/>
    </source>
</evidence>
<keyword evidence="2" id="KW-1185">Reference proteome</keyword>
<dbReference type="RefSeq" id="WP_229491074.1">
    <property type="nucleotide sequence ID" value="NZ_FPBO01000099.1"/>
</dbReference>
<sequence>SFLAASRIDATLARETAARIGADQMVSGYNEAAFEKASWASGQSEPVSGAQLTQSFNGGLNSQQLMGDRNDWLGTIGPYQGTAGDQAGPTFIQDVAQRARDNSMFSMPVPVVQLVRQRPTVYDHLAESFKTTPDVIHTIANAGEDGIAFSRLENSQYYGALVAGASNPVTRNAWNIMGLASNAGHDALSAARGLYGLTDRDARSAAIANLSDTLDNLPRYTIKGMRDFSDLSTGQKTDALIKFAFDSAISAGAGRVAGVAGKLALDGGVGTLKWLGQGLAEFDGLNIGGVNYLAPLRLNAVEPGPSLQSMGGANSIGVPATRSANPLSTVLERDVHGNEIMYRTMSEKQFEQFSRTGELPPTTETSVSPSVAYSSKYDGVTVKITVAPGTSAQLQEIGIAANKPAAAQFPNMSTQTGSWMQTNARFKVEGGQMTTQLGQGRAIDIFNQNIVDFGLVPK</sequence>
<accession>A0A1I7M848</accession>
<dbReference type="AlphaFoldDB" id="A0A1I7M848"/>